<dbReference type="Pfam" id="PF07883">
    <property type="entry name" value="Cupin_2"/>
    <property type="match status" value="1"/>
</dbReference>
<sequence length="142" mass="14919">MRSALAVIALLLASSAFALDPTPSIKATPVLKTTTSWNGAPLVLPQGPAEVSGLVIEIAPGAETGWHKHPIPSFAYLLEGELEVALKDGKTKRIKAGEALAEVVDTWHNGHTVGDKPVKLVVFYVGNVGSALTIKADADHQH</sequence>
<dbReference type="Proteomes" id="UP000192761">
    <property type="component" value="Unassembled WGS sequence"/>
</dbReference>
<dbReference type="InterPro" id="IPR013096">
    <property type="entry name" value="Cupin_2"/>
</dbReference>
<feature type="signal peptide" evidence="1">
    <location>
        <begin position="1"/>
        <end position="18"/>
    </location>
</feature>
<proteinExistence type="predicted"/>
<reference evidence="3 4" key="1">
    <citation type="submission" date="2017-04" db="EMBL/GenBank/DDBJ databases">
        <authorList>
            <person name="Afonso C.L."/>
            <person name="Miller P.J."/>
            <person name="Scott M.A."/>
            <person name="Spackman E."/>
            <person name="Goraichik I."/>
            <person name="Dimitrov K.M."/>
            <person name="Suarez D.L."/>
            <person name="Swayne D.E."/>
        </authorList>
    </citation>
    <scope>NUCLEOTIDE SEQUENCE [LARGE SCALE GENOMIC DNA]</scope>
    <source>
        <strain evidence="3 4">DSM 23236</strain>
    </source>
</reference>
<feature type="chain" id="PRO_5012890437" evidence="1">
    <location>
        <begin position="19"/>
        <end position="142"/>
    </location>
</feature>
<dbReference type="InterPro" id="IPR011051">
    <property type="entry name" value="RmlC_Cupin_sf"/>
</dbReference>
<dbReference type="InterPro" id="IPR014710">
    <property type="entry name" value="RmlC-like_jellyroll"/>
</dbReference>
<evidence type="ECO:0000256" key="1">
    <source>
        <dbReference type="SAM" id="SignalP"/>
    </source>
</evidence>
<dbReference type="STRING" id="1121001.SAMN02745857_03770"/>
<organism evidence="3 4">
    <name type="scientific">Andreprevotia lacus DSM 23236</name>
    <dbReference type="NCBI Taxonomy" id="1121001"/>
    <lineage>
        <taxon>Bacteria</taxon>
        <taxon>Pseudomonadati</taxon>
        <taxon>Pseudomonadota</taxon>
        <taxon>Betaproteobacteria</taxon>
        <taxon>Neisseriales</taxon>
        <taxon>Chitinibacteraceae</taxon>
        <taxon>Andreprevotia</taxon>
    </lineage>
</organism>
<dbReference type="PANTHER" id="PTHR36156">
    <property type="entry name" value="SLR2101 PROTEIN"/>
    <property type="match status" value="1"/>
</dbReference>
<feature type="domain" description="Cupin type-2" evidence="2">
    <location>
        <begin position="55"/>
        <end position="124"/>
    </location>
</feature>
<dbReference type="AlphaFoldDB" id="A0A1W1Y0L1"/>
<dbReference type="OrthoDB" id="287220at2"/>
<dbReference type="CDD" id="cd02236">
    <property type="entry name" value="cupin_CV2614-like"/>
    <property type="match status" value="1"/>
</dbReference>
<accession>A0A1W1Y0L1</accession>
<gene>
    <name evidence="3" type="ORF">SAMN02745857_03770</name>
</gene>
<evidence type="ECO:0000313" key="3">
    <source>
        <dbReference type="EMBL" id="SMC29331.1"/>
    </source>
</evidence>
<dbReference type="PANTHER" id="PTHR36156:SF2">
    <property type="entry name" value="CUPIN TYPE-2 DOMAIN-CONTAINING PROTEIN"/>
    <property type="match status" value="1"/>
</dbReference>
<dbReference type="Gene3D" id="2.60.120.10">
    <property type="entry name" value="Jelly Rolls"/>
    <property type="match status" value="1"/>
</dbReference>
<dbReference type="SUPFAM" id="SSF51182">
    <property type="entry name" value="RmlC-like cupins"/>
    <property type="match status" value="1"/>
</dbReference>
<keyword evidence="4" id="KW-1185">Reference proteome</keyword>
<dbReference type="EMBL" id="FWXD01000033">
    <property type="protein sequence ID" value="SMC29331.1"/>
    <property type="molecule type" value="Genomic_DNA"/>
</dbReference>
<evidence type="ECO:0000259" key="2">
    <source>
        <dbReference type="Pfam" id="PF07883"/>
    </source>
</evidence>
<keyword evidence="1" id="KW-0732">Signal</keyword>
<name>A0A1W1Y0L1_9NEIS</name>
<protein>
    <submittedName>
        <fullName evidence="3">Cupin domain protein</fullName>
    </submittedName>
</protein>
<dbReference type="InterPro" id="IPR047142">
    <property type="entry name" value="OryJ/VirC-like"/>
</dbReference>
<dbReference type="RefSeq" id="WP_084092704.1">
    <property type="nucleotide sequence ID" value="NZ_FWXD01000033.1"/>
</dbReference>
<evidence type="ECO:0000313" key="4">
    <source>
        <dbReference type="Proteomes" id="UP000192761"/>
    </source>
</evidence>